<accession>A0ABR0BH68</accession>
<dbReference type="PANTHER" id="PTHR48104">
    <property type="entry name" value="METACASPASE-4"/>
    <property type="match status" value="1"/>
</dbReference>
<name>A0ABR0BH68_PURLI</name>
<evidence type="ECO:0000313" key="5">
    <source>
        <dbReference type="Proteomes" id="UP001287286"/>
    </source>
</evidence>
<comment type="similarity">
    <text evidence="1">Belongs to the peptidase C14B family.</text>
</comment>
<feature type="region of interest" description="Disordered" evidence="2">
    <location>
        <begin position="306"/>
        <end position="358"/>
    </location>
</feature>
<evidence type="ECO:0000256" key="1">
    <source>
        <dbReference type="ARBA" id="ARBA00009005"/>
    </source>
</evidence>
<dbReference type="Pfam" id="PF00656">
    <property type="entry name" value="Peptidase_C14"/>
    <property type="match status" value="1"/>
</dbReference>
<reference evidence="4 5" key="1">
    <citation type="journal article" date="2024" name="Microbiol. Resour. Announc.">
        <title>Genome annotations for the ascomycete fungi Trichoderma harzianum, Trichoderma aggressivum, and Purpureocillium lilacinum.</title>
        <authorList>
            <person name="Beijen E.P.W."/>
            <person name="Ohm R.A."/>
        </authorList>
    </citation>
    <scope>NUCLEOTIDE SEQUENCE [LARGE SCALE GENOMIC DNA]</scope>
    <source>
        <strain evidence="4 5">CBS 150709</strain>
    </source>
</reference>
<feature type="domain" description="Peptidase C14 caspase" evidence="3">
    <location>
        <begin position="11"/>
        <end position="252"/>
    </location>
</feature>
<dbReference type="EMBL" id="JAWRVI010000111">
    <property type="protein sequence ID" value="KAK4076864.1"/>
    <property type="molecule type" value="Genomic_DNA"/>
</dbReference>
<protein>
    <recommendedName>
        <fullName evidence="3">Peptidase C14 caspase domain-containing protein</fullName>
    </recommendedName>
</protein>
<dbReference type="InterPro" id="IPR050452">
    <property type="entry name" value="Metacaspase"/>
</dbReference>
<dbReference type="InterPro" id="IPR011600">
    <property type="entry name" value="Pept_C14_caspase"/>
</dbReference>
<evidence type="ECO:0000259" key="3">
    <source>
        <dbReference type="Pfam" id="PF00656"/>
    </source>
</evidence>
<feature type="compositionally biased region" description="Basic and acidic residues" evidence="2">
    <location>
        <begin position="307"/>
        <end position="320"/>
    </location>
</feature>
<sequence>MSCKNNNFNHYAILIGIDDYPYKPLRSAVRDVEDMKLHLESTLRDAVHIQILAESQTNQELCDQAKDLMARPTHDGVICAFKTVISRAQAGDFVYVHFSGHGTRKPPCGEFSDRTTGDLALVLLSHEERRVRYLWGFEMASYIKTMVDSGLVVTLVLDCCFSASVYRQEGSDVRFLPYDAETDSKYPSDPERLADKYPICRDTSMQPNWLTNPDRYAILAACGPQEGAVEPKFDGQHHGAFSYFLLRILQRSRAYAPEECDGMPCVTMFVPRDTNFKFIRIIRRERTQLKYFGVLPELSLEIPPKGEGWHSKGGASRDKGAVQATQGSAGGWPQRQVAAAPGPPRTAPLGEARVGGLM</sequence>
<evidence type="ECO:0000256" key="2">
    <source>
        <dbReference type="SAM" id="MobiDB-lite"/>
    </source>
</evidence>
<proteinExistence type="inferred from homology"/>
<evidence type="ECO:0000313" key="4">
    <source>
        <dbReference type="EMBL" id="KAK4076864.1"/>
    </source>
</evidence>
<dbReference type="PANTHER" id="PTHR48104:SF30">
    <property type="entry name" value="METACASPASE-1"/>
    <property type="match status" value="1"/>
</dbReference>
<organism evidence="4 5">
    <name type="scientific">Purpureocillium lilacinum</name>
    <name type="common">Paecilomyces lilacinus</name>
    <dbReference type="NCBI Taxonomy" id="33203"/>
    <lineage>
        <taxon>Eukaryota</taxon>
        <taxon>Fungi</taxon>
        <taxon>Dikarya</taxon>
        <taxon>Ascomycota</taxon>
        <taxon>Pezizomycotina</taxon>
        <taxon>Sordariomycetes</taxon>
        <taxon>Hypocreomycetidae</taxon>
        <taxon>Hypocreales</taxon>
        <taxon>Ophiocordycipitaceae</taxon>
        <taxon>Purpureocillium</taxon>
    </lineage>
</organism>
<dbReference type="Proteomes" id="UP001287286">
    <property type="component" value="Unassembled WGS sequence"/>
</dbReference>
<keyword evidence="5" id="KW-1185">Reference proteome</keyword>
<dbReference type="Gene3D" id="3.40.50.1460">
    <property type="match status" value="1"/>
</dbReference>
<gene>
    <name evidence="4" type="ORF">Purlil1_12546</name>
</gene>
<comment type="caution">
    <text evidence="4">The sequence shown here is derived from an EMBL/GenBank/DDBJ whole genome shotgun (WGS) entry which is preliminary data.</text>
</comment>